<protein>
    <submittedName>
        <fullName evidence="5">Acyl-CoA dehydrogenase</fullName>
    </submittedName>
</protein>
<organism evidence="5 6">
    <name type="scientific">Williamsia limnetica</name>
    <dbReference type="NCBI Taxonomy" id="882452"/>
    <lineage>
        <taxon>Bacteria</taxon>
        <taxon>Bacillati</taxon>
        <taxon>Actinomycetota</taxon>
        <taxon>Actinomycetes</taxon>
        <taxon>Mycobacteriales</taxon>
        <taxon>Nocardiaceae</taxon>
        <taxon>Williamsia</taxon>
    </lineage>
</organism>
<evidence type="ECO:0000256" key="1">
    <source>
        <dbReference type="ARBA" id="ARBA00022630"/>
    </source>
</evidence>
<evidence type="ECO:0000256" key="2">
    <source>
        <dbReference type="ARBA" id="ARBA00022827"/>
    </source>
</evidence>
<evidence type="ECO:0000313" key="5">
    <source>
        <dbReference type="EMBL" id="PYE16510.1"/>
    </source>
</evidence>
<dbReference type="RefSeq" id="WP_110470348.1">
    <property type="nucleotide sequence ID" value="NZ_QJSP01000008.1"/>
</dbReference>
<accession>A0A318RUT3</accession>
<comment type="caution">
    <text evidence="5">The sequence shown here is derived from an EMBL/GenBank/DDBJ whole genome shotgun (WGS) entry which is preliminary data.</text>
</comment>
<dbReference type="PANTHER" id="PTHR43884:SF20">
    <property type="entry name" value="ACYL-COA DEHYDROGENASE FADE28"/>
    <property type="match status" value="1"/>
</dbReference>
<evidence type="ECO:0000259" key="4">
    <source>
        <dbReference type="Pfam" id="PF00441"/>
    </source>
</evidence>
<keyword evidence="6" id="KW-1185">Reference proteome</keyword>
<feature type="domain" description="Acyl-CoA dehydrogenase/oxidase C-terminal" evidence="4">
    <location>
        <begin position="192"/>
        <end position="303"/>
    </location>
</feature>
<evidence type="ECO:0000256" key="3">
    <source>
        <dbReference type="ARBA" id="ARBA00023002"/>
    </source>
</evidence>
<dbReference type="Proteomes" id="UP000247591">
    <property type="component" value="Unassembled WGS sequence"/>
</dbReference>
<name>A0A318RUT3_WILLI</name>
<sequence length="339" mass="35921">MSTPNNELAELLSSLFGRHEDSAPNSAGIDLDLWATLRETGLDRLTGGPDRQGGEAGWAESAQLLRAVGMNAARVPVAENDVLAGWLLDTAGIAARDNDIRTVAVLDHEGRSGAVPWAGEADELVLLWRSGDDWQVVPLARSRARIEPGHNRAGESRDAVVVDTSELDGTPVPAAVVGELRLRGALTRSHLMVGAMSRIQQIVIEHAGARVQFGRPLAKFQAVQHMVADLAAETALADATTDAAADLAGTHGFGDPRTALAVAASRSVTGHAASVVVRNAHQVLGAIGFTREHDLHRYTNRLLSWRSEYGSVRSWDDELTRAASAAGSEGLWPLLVSGG</sequence>
<keyword evidence="2" id="KW-0274">FAD</keyword>
<dbReference type="SUPFAM" id="SSF47203">
    <property type="entry name" value="Acyl-CoA dehydrogenase C-terminal domain-like"/>
    <property type="match status" value="1"/>
</dbReference>
<evidence type="ECO:0000313" key="6">
    <source>
        <dbReference type="Proteomes" id="UP000247591"/>
    </source>
</evidence>
<dbReference type="InterPro" id="IPR009075">
    <property type="entry name" value="AcylCo_DH/oxidase_C"/>
</dbReference>
<dbReference type="PANTHER" id="PTHR43884">
    <property type="entry name" value="ACYL-COA DEHYDROGENASE"/>
    <property type="match status" value="1"/>
</dbReference>
<dbReference type="Gene3D" id="1.20.140.10">
    <property type="entry name" value="Butyryl-CoA Dehydrogenase, subunit A, domain 3"/>
    <property type="match status" value="1"/>
</dbReference>
<dbReference type="GO" id="GO:0003995">
    <property type="term" value="F:acyl-CoA dehydrogenase activity"/>
    <property type="evidence" value="ECO:0007669"/>
    <property type="project" value="TreeGrafter"/>
</dbReference>
<dbReference type="Pfam" id="PF00441">
    <property type="entry name" value="Acyl-CoA_dh_1"/>
    <property type="match status" value="1"/>
</dbReference>
<dbReference type="InterPro" id="IPR036250">
    <property type="entry name" value="AcylCo_DH-like_C"/>
</dbReference>
<dbReference type="OrthoDB" id="2450120at2"/>
<keyword evidence="3" id="KW-0560">Oxidoreductase</keyword>
<reference evidence="5 6" key="1">
    <citation type="submission" date="2018-06" db="EMBL/GenBank/DDBJ databases">
        <title>Genomic Encyclopedia of Type Strains, Phase IV (KMG-IV): sequencing the most valuable type-strain genomes for metagenomic binning, comparative biology and taxonomic classification.</title>
        <authorList>
            <person name="Goeker M."/>
        </authorList>
    </citation>
    <scope>NUCLEOTIDE SEQUENCE [LARGE SCALE GENOMIC DNA]</scope>
    <source>
        <strain evidence="5 6">DSM 45521</strain>
    </source>
</reference>
<proteinExistence type="predicted"/>
<gene>
    <name evidence="5" type="ORF">DFR67_108263</name>
</gene>
<keyword evidence="1" id="KW-0285">Flavoprotein</keyword>
<dbReference type="AlphaFoldDB" id="A0A318RUT3"/>
<dbReference type="EMBL" id="QJSP01000008">
    <property type="protein sequence ID" value="PYE16510.1"/>
    <property type="molecule type" value="Genomic_DNA"/>
</dbReference>